<evidence type="ECO:0000256" key="2">
    <source>
        <dbReference type="ARBA" id="ARBA00022679"/>
    </source>
</evidence>
<evidence type="ECO:0000256" key="1">
    <source>
        <dbReference type="ARBA" id="ARBA00022603"/>
    </source>
</evidence>
<dbReference type="InterPro" id="IPR002052">
    <property type="entry name" value="DNA_methylase_N6_adenine_CS"/>
</dbReference>
<dbReference type="RefSeq" id="WP_413779747.1">
    <property type="nucleotide sequence ID" value="NZ_JAUOZS010000001.1"/>
</dbReference>
<dbReference type="NCBIfam" id="TIGR00095">
    <property type="entry name" value="16S rRNA (guanine(966)-N(2))-methyltransferase RsmD"/>
    <property type="match status" value="1"/>
</dbReference>
<dbReference type="PANTHER" id="PTHR43542">
    <property type="entry name" value="METHYLTRANSFERASE"/>
    <property type="match status" value="1"/>
</dbReference>
<dbReference type="EMBL" id="JAUOZS010000001">
    <property type="protein sequence ID" value="MDT8901227.1"/>
    <property type="molecule type" value="Genomic_DNA"/>
</dbReference>
<dbReference type="InterPro" id="IPR029063">
    <property type="entry name" value="SAM-dependent_MTases_sf"/>
</dbReference>
<comment type="caution">
    <text evidence="3">The sequence shown here is derived from an EMBL/GenBank/DDBJ whole genome shotgun (WGS) entry which is preliminary data.</text>
</comment>
<evidence type="ECO:0000313" key="4">
    <source>
        <dbReference type="Proteomes" id="UP001254848"/>
    </source>
</evidence>
<dbReference type="Proteomes" id="UP001254848">
    <property type="component" value="Unassembled WGS sequence"/>
</dbReference>
<dbReference type="Gene3D" id="3.40.50.150">
    <property type="entry name" value="Vaccinia Virus protein VP39"/>
    <property type="match status" value="1"/>
</dbReference>
<keyword evidence="4" id="KW-1185">Reference proteome</keyword>
<reference evidence="3 4" key="1">
    <citation type="submission" date="2023-07" db="EMBL/GenBank/DDBJ databases">
        <title>The novel representative of Negativicutes class, Anaeroselena agilis gen. nov. sp. nov.</title>
        <authorList>
            <person name="Prokofeva M.I."/>
            <person name="Elcheninov A.G."/>
            <person name="Klyukina A."/>
            <person name="Kublanov I.V."/>
            <person name="Frolov E.N."/>
            <person name="Podosokorskaya O.A."/>
        </authorList>
    </citation>
    <scope>NUCLEOTIDE SEQUENCE [LARGE SCALE GENOMIC DNA]</scope>
    <source>
        <strain evidence="3 4">4137-cl</strain>
    </source>
</reference>
<dbReference type="InterPro" id="IPR004398">
    <property type="entry name" value="RNA_MeTrfase_RsmD"/>
</dbReference>
<proteinExistence type="predicted"/>
<evidence type="ECO:0000313" key="3">
    <source>
        <dbReference type="EMBL" id="MDT8901227.1"/>
    </source>
</evidence>
<dbReference type="PIRSF" id="PIRSF004553">
    <property type="entry name" value="CHP00095"/>
    <property type="match status" value="1"/>
</dbReference>
<keyword evidence="2 3" id="KW-0808">Transferase</keyword>
<dbReference type="PANTHER" id="PTHR43542:SF1">
    <property type="entry name" value="METHYLTRANSFERASE"/>
    <property type="match status" value="1"/>
</dbReference>
<protein>
    <submittedName>
        <fullName evidence="3">16S rRNA (Guanine(966)-N(2))-methyltransferase RsmD</fullName>
        <ecNumber evidence="3">2.1.1.171</ecNumber>
    </submittedName>
</protein>
<dbReference type="PROSITE" id="PS00092">
    <property type="entry name" value="N6_MTASE"/>
    <property type="match status" value="1"/>
</dbReference>
<dbReference type="GO" id="GO:0052913">
    <property type="term" value="F:16S rRNA (guanine(966)-N(2))-methyltransferase activity"/>
    <property type="evidence" value="ECO:0007669"/>
    <property type="project" value="UniProtKB-EC"/>
</dbReference>
<accession>A0ABU3NWN7</accession>
<dbReference type="Pfam" id="PF03602">
    <property type="entry name" value="Cons_hypoth95"/>
    <property type="match status" value="1"/>
</dbReference>
<organism evidence="3 4">
    <name type="scientific">Anaeroselena agilis</name>
    <dbReference type="NCBI Taxonomy" id="3063788"/>
    <lineage>
        <taxon>Bacteria</taxon>
        <taxon>Bacillati</taxon>
        <taxon>Bacillota</taxon>
        <taxon>Negativicutes</taxon>
        <taxon>Acetonemataceae</taxon>
        <taxon>Anaeroselena</taxon>
    </lineage>
</organism>
<dbReference type="EC" id="2.1.1.171" evidence="3"/>
<gene>
    <name evidence="3" type="primary">rsmD</name>
    <name evidence="3" type="ORF">Q4T40_08265</name>
</gene>
<dbReference type="SUPFAM" id="SSF53335">
    <property type="entry name" value="S-adenosyl-L-methionine-dependent methyltransferases"/>
    <property type="match status" value="1"/>
</dbReference>
<keyword evidence="1 3" id="KW-0489">Methyltransferase</keyword>
<sequence>MRIITGTAKGLKLKAPRGRDVRPTSDRVKESLFAILADRIRGAAVADFFAGTGNLGLEALSRGAAAAVFVDASPASNALIRDNADRARLAEKAELLRKDALAAAGHFARSGRTFDIIFCDPPYNKGLVAAILEKIDAGKLLKPGGVVIIEHSRHEPLPAGLVNLTISRTERYGETLLTFLEHTT</sequence>
<name>A0ABU3NWN7_9FIRM</name>
<dbReference type="CDD" id="cd02440">
    <property type="entry name" value="AdoMet_MTases"/>
    <property type="match status" value="1"/>
</dbReference>